<accession>A0A382KCP0</accession>
<reference evidence="1" key="1">
    <citation type="submission" date="2018-05" db="EMBL/GenBank/DDBJ databases">
        <authorList>
            <person name="Lanie J.A."/>
            <person name="Ng W.-L."/>
            <person name="Kazmierczak K.M."/>
            <person name="Andrzejewski T.M."/>
            <person name="Davidsen T.M."/>
            <person name="Wayne K.J."/>
            <person name="Tettelin H."/>
            <person name="Glass J.I."/>
            <person name="Rusch D."/>
            <person name="Podicherti R."/>
            <person name="Tsui H.-C.T."/>
            <person name="Winkler M.E."/>
        </authorList>
    </citation>
    <scope>NUCLEOTIDE SEQUENCE</scope>
</reference>
<dbReference type="AlphaFoldDB" id="A0A382KCP0"/>
<dbReference type="EMBL" id="UINC01079618">
    <property type="protein sequence ID" value="SVC21776.1"/>
    <property type="molecule type" value="Genomic_DNA"/>
</dbReference>
<sequence length="76" mass="8410">VEDSKVAETYQFPSCMKCNKGQLLPLSDFGNHGAAIHYKAWVCNVPGCGYNLKIRNGDVYLDEPIASGESYSPRVR</sequence>
<organism evidence="1">
    <name type="scientific">marine metagenome</name>
    <dbReference type="NCBI Taxonomy" id="408172"/>
    <lineage>
        <taxon>unclassified sequences</taxon>
        <taxon>metagenomes</taxon>
        <taxon>ecological metagenomes</taxon>
    </lineage>
</organism>
<name>A0A382KCP0_9ZZZZ</name>
<feature type="non-terminal residue" evidence="1">
    <location>
        <position position="1"/>
    </location>
</feature>
<gene>
    <name evidence="1" type="ORF">METZ01_LOCUS274630</name>
</gene>
<protein>
    <submittedName>
        <fullName evidence="1">Uncharacterized protein</fullName>
    </submittedName>
</protein>
<proteinExistence type="predicted"/>
<evidence type="ECO:0000313" key="1">
    <source>
        <dbReference type="EMBL" id="SVC21776.1"/>
    </source>
</evidence>